<dbReference type="Pfam" id="PF04488">
    <property type="entry name" value="Gly_transf_sug"/>
    <property type="match status" value="1"/>
</dbReference>
<dbReference type="AlphaFoldDB" id="A0A0B3WTD9"/>
<protein>
    <submittedName>
        <fullName evidence="2">Glycosyl transferase</fullName>
    </submittedName>
</protein>
<dbReference type="OrthoDB" id="9802987at2"/>
<dbReference type="GO" id="GO:0051999">
    <property type="term" value="P:mannosyl-inositol phosphorylceramide biosynthetic process"/>
    <property type="evidence" value="ECO:0007669"/>
    <property type="project" value="TreeGrafter"/>
</dbReference>
<keyword evidence="3" id="KW-1185">Reference proteome</keyword>
<dbReference type="SUPFAM" id="SSF53448">
    <property type="entry name" value="Nucleotide-diphospho-sugar transferases"/>
    <property type="match status" value="1"/>
</dbReference>
<dbReference type="GO" id="GO:0000030">
    <property type="term" value="F:mannosyltransferase activity"/>
    <property type="evidence" value="ECO:0007669"/>
    <property type="project" value="TreeGrafter"/>
</dbReference>
<dbReference type="InterPro" id="IPR051706">
    <property type="entry name" value="Glycosyltransferase_domain"/>
</dbReference>
<evidence type="ECO:0000313" key="3">
    <source>
        <dbReference type="Proteomes" id="UP000031189"/>
    </source>
</evidence>
<accession>A0A0B3WTD9</accession>
<dbReference type="EMBL" id="JWHR01000064">
    <property type="protein sequence ID" value="KHS57840.1"/>
    <property type="molecule type" value="Genomic_DNA"/>
</dbReference>
<dbReference type="RefSeq" id="WP_039679122.1">
    <property type="nucleotide sequence ID" value="NZ_JAXECK010000012.1"/>
</dbReference>
<dbReference type="InterPro" id="IPR029044">
    <property type="entry name" value="Nucleotide-diphossugar_trans"/>
</dbReference>
<name>A0A0B3WTD9_9FIRM</name>
<dbReference type="PANTHER" id="PTHR32385">
    <property type="entry name" value="MANNOSYL PHOSPHORYLINOSITOL CERAMIDE SYNTHASE"/>
    <property type="match status" value="1"/>
</dbReference>
<dbReference type="GO" id="GO:0016020">
    <property type="term" value="C:membrane"/>
    <property type="evidence" value="ECO:0007669"/>
    <property type="project" value="GOC"/>
</dbReference>
<comment type="caution">
    <text evidence="2">The sequence shown here is derived from an EMBL/GenBank/DDBJ whole genome shotgun (WGS) entry which is preliminary data.</text>
</comment>
<reference evidence="2 3" key="1">
    <citation type="submission" date="2014-12" db="EMBL/GenBank/DDBJ databases">
        <title>Draft genome sequence of Terrisporobacter sp. 08-306576, isolated from the blood culture of a bacteremia patient.</title>
        <authorList>
            <person name="Lund L.C."/>
            <person name="Sydenham T.V."/>
            <person name="Hogh S.V."/>
            <person name="Skov M.N."/>
            <person name="Kemp M."/>
            <person name="Justesen U.S."/>
        </authorList>
    </citation>
    <scope>NUCLEOTIDE SEQUENCE [LARGE SCALE GENOMIC DNA]</scope>
    <source>
        <strain evidence="2 3">08-306576</strain>
    </source>
</reference>
<dbReference type="STRING" id="1577792.QX51_06725"/>
<evidence type="ECO:0000256" key="1">
    <source>
        <dbReference type="ARBA" id="ARBA00022679"/>
    </source>
</evidence>
<keyword evidence="1 2" id="KW-0808">Transferase</keyword>
<dbReference type="Gene3D" id="3.90.550.20">
    <property type="match status" value="1"/>
</dbReference>
<dbReference type="InterPro" id="IPR007577">
    <property type="entry name" value="GlycoTrfase_DXD_sugar-bd_CS"/>
</dbReference>
<evidence type="ECO:0000313" key="2">
    <source>
        <dbReference type="EMBL" id="KHS57840.1"/>
    </source>
</evidence>
<sequence>MDGQNIPKIIHYCWFGNNPKSEEIQKYINSWKTHMPDYEIIEWNESNFDVNKLKYTKQAYEMKKYAFVSDVARIEALYEYGGIYFDTDVEAFKSFDDILNNSCVLGFEEEEYVATSMMATVPKYPLIKEFIELYKNISFLDSEGNIIEGTNVSKLTELLQQKGLKRENVYQKIEENISIYPKEYFSPYVYPYGIYQITDKSYCVHHFNVSWQSKEVLFKRNLKRCIVRFIGLENTKKFRNKILGIMKGE</sequence>
<proteinExistence type="predicted"/>
<dbReference type="Proteomes" id="UP000031189">
    <property type="component" value="Unassembled WGS sequence"/>
</dbReference>
<gene>
    <name evidence="2" type="ORF">QX51_06725</name>
</gene>
<dbReference type="PANTHER" id="PTHR32385:SF15">
    <property type="entry name" value="INOSITOL PHOSPHOCERAMIDE MANNOSYLTRANSFERASE 1"/>
    <property type="match status" value="1"/>
</dbReference>
<organism evidence="2 3">
    <name type="scientific">Terrisporobacter othiniensis</name>
    <dbReference type="NCBI Taxonomy" id="1577792"/>
    <lineage>
        <taxon>Bacteria</taxon>
        <taxon>Bacillati</taxon>
        <taxon>Bacillota</taxon>
        <taxon>Clostridia</taxon>
        <taxon>Peptostreptococcales</taxon>
        <taxon>Peptostreptococcaceae</taxon>
        <taxon>Terrisporobacter</taxon>
    </lineage>
</organism>